<evidence type="ECO:0000313" key="2">
    <source>
        <dbReference type="Proteomes" id="UP000185839"/>
    </source>
</evidence>
<evidence type="ECO:0000313" key="1">
    <source>
        <dbReference type="EMBL" id="SIS90307.1"/>
    </source>
</evidence>
<dbReference type="AlphaFoldDB" id="A0A1N7MW14"/>
<proteinExistence type="predicted"/>
<dbReference type="Proteomes" id="UP000185839">
    <property type="component" value="Unassembled WGS sequence"/>
</dbReference>
<protein>
    <submittedName>
        <fullName evidence="1">Uncharacterized protein</fullName>
    </submittedName>
</protein>
<keyword evidence="2" id="KW-1185">Reference proteome</keyword>
<dbReference type="EMBL" id="FTOI01000010">
    <property type="protein sequence ID" value="SIS90307.1"/>
    <property type="molecule type" value="Genomic_DNA"/>
</dbReference>
<dbReference type="OrthoDB" id="1263048at2"/>
<organism evidence="1 2">
    <name type="scientific">Kaistella chaponensis</name>
    <dbReference type="NCBI Taxonomy" id="713588"/>
    <lineage>
        <taxon>Bacteria</taxon>
        <taxon>Pseudomonadati</taxon>
        <taxon>Bacteroidota</taxon>
        <taxon>Flavobacteriia</taxon>
        <taxon>Flavobacteriales</taxon>
        <taxon>Weeksellaceae</taxon>
        <taxon>Chryseobacterium group</taxon>
        <taxon>Kaistella</taxon>
    </lineage>
</organism>
<gene>
    <name evidence="1" type="ORF">SAMN05421789_11088</name>
</gene>
<reference evidence="2" key="1">
    <citation type="submission" date="2017-01" db="EMBL/GenBank/DDBJ databases">
        <authorList>
            <person name="Varghese N."/>
            <person name="Submissions S."/>
        </authorList>
    </citation>
    <scope>NUCLEOTIDE SEQUENCE [LARGE SCALE GENOMIC DNA]</scope>
    <source>
        <strain evidence="2">DSM 23145</strain>
    </source>
</reference>
<sequence length="86" mass="10097">MSENILTIEDLKFLEILHSQFGLNCLRLDENGIKTNENSKIATEMENNSFNDIDQLTEITKKLKFRLDSNFQLHFSNGFNFEVKRI</sequence>
<name>A0A1N7MW14_9FLAO</name>
<dbReference type="RefSeq" id="WP_076387544.1">
    <property type="nucleotide sequence ID" value="NZ_FTOI01000010.1"/>
</dbReference>
<accession>A0A1N7MW14</accession>